<evidence type="ECO:0008006" key="4">
    <source>
        <dbReference type="Google" id="ProtNLM"/>
    </source>
</evidence>
<dbReference type="AlphaFoldDB" id="A0A3P3TAA4"/>
<comment type="caution">
    <text evidence="2">The sequence shown here is derived from an EMBL/GenBank/DDBJ whole genome shotgun (WGS) entry which is preliminary data.</text>
</comment>
<gene>
    <name evidence="2" type="ORF">EHV15_35400</name>
</gene>
<evidence type="ECO:0000313" key="2">
    <source>
        <dbReference type="EMBL" id="RRJ54862.1"/>
    </source>
</evidence>
<dbReference type="PANTHER" id="PTHR41302">
    <property type="entry name" value="PRESPORE-SPECIFIC TRANSCRIPTIONAL REGULATOR RSFA-RELATED"/>
    <property type="match status" value="1"/>
</dbReference>
<dbReference type="InterPro" id="IPR014243">
    <property type="entry name" value="RsfA-like"/>
</dbReference>
<dbReference type="EMBL" id="RRCN01000002">
    <property type="protein sequence ID" value="RRJ54862.1"/>
    <property type="molecule type" value="Genomic_DNA"/>
</dbReference>
<sequence length="188" mass="21447">MSTTRSDAWSEHDDSILAQIVIHHIKHCSTQLRAFDEVGQKLGRTAAACGFRWNSTVRKKNEREILLAKTFRQAQKNKRSSQPMKMGRLLDQKTDFNSLITFLQSLKVTYSNAQLRLTQLKIDLESANKSISLLKMERERLLSLAAPEKTVLSGEVNENYQALLAILQHANQLMHDEPFSDLHQDKTG</sequence>
<keyword evidence="1" id="KW-0175">Coiled coil</keyword>
<dbReference type="RefSeq" id="WP_128635951.1">
    <property type="nucleotide sequence ID" value="NZ_RRCN01000002.1"/>
</dbReference>
<accession>A0A3P3TAA4</accession>
<evidence type="ECO:0000313" key="3">
    <source>
        <dbReference type="Proteomes" id="UP000267017"/>
    </source>
</evidence>
<name>A0A3P3TAA4_9BACL</name>
<evidence type="ECO:0000256" key="1">
    <source>
        <dbReference type="SAM" id="Coils"/>
    </source>
</evidence>
<proteinExistence type="predicted"/>
<feature type="coiled-coil region" evidence="1">
    <location>
        <begin position="103"/>
        <end position="137"/>
    </location>
</feature>
<dbReference type="OrthoDB" id="2845592at2"/>
<organism evidence="2 3">
    <name type="scientific">Paenibacillus oralis</name>
    <dbReference type="NCBI Taxonomy" id="2490856"/>
    <lineage>
        <taxon>Bacteria</taxon>
        <taxon>Bacillati</taxon>
        <taxon>Bacillota</taxon>
        <taxon>Bacilli</taxon>
        <taxon>Bacillales</taxon>
        <taxon>Paenibacillaceae</taxon>
        <taxon>Paenibacillus</taxon>
    </lineage>
</organism>
<dbReference type="PANTHER" id="PTHR41302:SF2">
    <property type="entry name" value="PRESPORE SPECIFIC TRANSCRIPTIONAL ACTIVATOR RSFA"/>
    <property type="match status" value="1"/>
</dbReference>
<keyword evidence="3" id="KW-1185">Reference proteome</keyword>
<dbReference type="Proteomes" id="UP000267017">
    <property type="component" value="Unassembled WGS sequence"/>
</dbReference>
<protein>
    <recommendedName>
        <fullName evidence="4">RsfA family transcriptional regulator</fullName>
    </recommendedName>
</protein>
<reference evidence="2 3" key="1">
    <citation type="submission" date="2018-11" db="EMBL/GenBank/DDBJ databases">
        <title>Genome sequencing of Paenibacillus sp. KCOM 3021 (= ChDC PVNT-B20).</title>
        <authorList>
            <person name="Kook J.-K."/>
            <person name="Park S.-N."/>
            <person name="Lim Y.K."/>
        </authorList>
    </citation>
    <scope>NUCLEOTIDE SEQUENCE [LARGE SCALE GENOMIC DNA]</scope>
    <source>
        <strain evidence="2 3">KCOM 3021</strain>
    </source>
</reference>